<feature type="domain" description="Helicase HerA central" evidence="1">
    <location>
        <begin position="387"/>
        <end position="603"/>
    </location>
</feature>
<organism evidence="2 3">
    <name type="scientific">Lutibacter oceani</name>
    <dbReference type="NCBI Taxonomy" id="1853311"/>
    <lineage>
        <taxon>Bacteria</taxon>
        <taxon>Pseudomonadati</taxon>
        <taxon>Bacteroidota</taxon>
        <taxon>Flavobacteriia</taxon>
        <taxon>Flavobacteriales</taxon>
        <taxon>Flavobacteriaceae</taxon>
        <taxon>Lutibacter</taxon>
    </lineage>
</organism>
<sequence>MTLSPSEQLTLNFYKWESKGRGYFHSPFQVKIEPPFIPFQHQFIQNERIDEGRVPSLFNKFIKLIQPEEEVKEIEEAEILPLREKEKSLISTFEISYSKKQKTSREISLELLNMLSYSKDTLSFEIVATGTEIKIQISCNQEDSIRVQSLLKAYFPSLLIKEASSYEFPLNNENEIAICDFGLEEEFMRTIQIKQNFSLDPFTSLFSVFDSIENGDAIVFQVLFKGVEYPWAKNILNAVTDYQGNSFFSDSPEMLTCAKNKISQPLFAVVLRVATQSIYQNKTEYLAKEVIRNLTLISSSEFNRVIPLSNEGYDFNEHMKNLFFRQTNRTGMILNSEELLNFVHYPNENINTSKLNYSVSKTKKAPQEVLQADYKIGVNEHNNHPSSVYLTDEQLVQHAHIIGATGVGKSTLLANLTIETITKGVGVTLFDPHGDIVEDILLRIPEHRKDDVIIIDPSDSEFPVGFNLLQAKTDTEKIVLSSDLVSAFKSHATAWGDNMTAVLSNAINTFLESSRVGTLIELKRFLIEEKFRNDFLHSVEDESLHYYWNYEYPMVKKGIAPLLTRIDTFLRPKIIRYMFAQKDGIDFKKCIDENKIVLIKLSQGLIGNENSYLLGSLFLSKINQVALGRQNILKENRKPYFVIMDEFHSFITPSISSILSGARKYSIGLVLAHQNLRQIQNSEILESIISNPFIRIAFRLGDNDAKILEGGFSYFEKEDLTNLEIGEAIVRTGKNSNDFNLKTHKLSVEIGESTRAYIIQSTRENYSKNVFEVEQILKEQLPRLTTSKTVPKKDTKFIEPIELKENITPIIENQDDVIIDLKSDIDKSKEKYLKSVNAQDEITKHRALQNYIKTMAVQRGFRSTIEEELKNGGKVDVGISKSNVRIGIEVSVTNTIDYEVQNLTKCIDDGFNLIYMISESKIHLKNIEKRAKEIIEKKHLKKIFFFQSIELIDYLDAIETEDEKKVEKVNGWRVNVNYHSENKDLEGKSTLSEKILKALKSKE</sequence>
<dbReference type="EMBL" id="QTTQ01000011">
    <property type="protein sequence ID" value="REE80679.1"/>
    <property type="molecule type" value="Genomic_DNA"/>
</dbReference>
<reference evidence="2 3" key="1">
    <citation type="submission" date="2018-08" db="EMBL/GenBank/DDBJ databases">
        <title>Genomic Encyclopedia of Type Strains, Phase III (KMG-III): the genomes of soil and plant-associated and newly described type strains.</title>
        <authorList>
            <person name="Whitman W."/>
        </authorList>
    </citation>
    <scope>NUCLEOTIDE SEQUENCE [LARGE SCALE GENOMIC DNA]</scope>
    <source>
        <strain evidence="2 3">325-5</strain>
    </source>
</reference>
<dbReference type="SUPFAM" id="SSF52540">
    <property type="entry name" value="P-loop containing nucleoside triphosphate hydrolases"/>
    <property type="match status" value="1"/>
</dbReference>
<dbReference type="CDD" id="cd01127">
    <property type="entry name" value="TrwB_TraG_TraD_VirD4"/>
    <property type="match status" value="1"/>
</dbReference>
<dbReference type="Proteomes" id="UP000256429">
    <property type="component" value="Unassembled WGS sequence"/>
</dbReference>
<proteinExistence type="predicted"/>
<dbReference type="CDD" id="cd01120">
    <property type="entry name" value="RecA-like_superfamily"/>
    <property type="match status" value="1"/>
</dbReference>
<gene>
    <name evidence="2" type="ORF">BX611_2329</name>
</gene>
<evidence type="ECO:0000259" key="1">
    <source>
        <dbReference type="Pfam" id="PF01935"/>
    </source>
</evidence>
<dbReference type="InterPro" id="IPR051162">
    <property type="entry name" value="T4SS_component"/>
</dbReference>
<dbReference type="AlphaFoldDB" id="A0A3D9RLC0"/>
<name>A0A3D9RLC0_9FLAO</name>
<evidence type="ECO:0000313" key="3">
    <source>
        <dbReference type="Proteomes" id="UP000256429"/>
    </source>
</evidence>
<dbReference type="OrthoDB" id="9806951at2"/>
<dbReference type="Gene3D" id="3.40.50.300">
    <property type="entry name" value="P-loop containing nucleotide triphosphate hydrolases"/>
    <property type="match status" value="2"/>
</dbReference>
<evidence type="ECO:0000313" key="2">
    <source>
        <dbReference type="EMBL" id="REE80679.1"/>
    </source>
</evidence>
<dbReference type="InterPro" id="IPR027417">
    <property type="entry name" value="P-loop_NTPase"/>
</dbReference>
<protein>
    <submittedName>
        <fullName evidence="2">Type IV secretion system coupling TraD/TrwB family protein</fullName>
    </submittedName>
</protein>
<dbReference type="RefSeq" id="WP_115881340.1">
    <property type="nucleotide sequence ID" value="NZ_QTTQ01000011.1"/>
</dbReference>
<keyword evidence="3" id="KW-1185">Reference proteome</keyword>
<dbReference type="PANTHER" id="PTHR30121:SF11">
    <property type="entry name" value="AAA+ ATPASE DOMAIN-CONTAINING PROTEIN"/>
    <property type="match status" value="1"/>
</dbReference>
<dbReference type="PANTHER" id="PTHR30121">
    <property type="entry name" value="UNCHARACTERIZED PROTEIN YJGR-RELATED"/>
    <property type="match status" value="1"/>
</dbReference>
<dbReference type="Pfam" id="PF01935">
    <property type="entry name" value="DUF87"/>
    <property type="match status" value="1"/>
</dbReference>
<comment type="caution">
    <text evidence="2">The sequence shown here is derived from an EMBL/GenBank/DDBJ whole genome shotgun (WGS) entry which is preliminary data.</text>
</comment>
<dbReference type="InterPro" id="IPR002789">
    <property type="entry name" value="HerA_central"/>
</dbReference>
<accession>A0A3D9RLC0</accession>